<accession>A0A3N0GLI3</accession>
<evidence type="ECO:0000313" key="3">
    <source>
        <dbReference type="Proteomes" id="UP000279994"/>
    </source>
</evidence>
<dbReference type="RefSeq" id="WP_123223975.1">
    <property type="nucleotide sequence ID" value="NZ_RJSF01000043.1"/>
</dbReference>
<keyword evidence="1" id="KW-1133">Transmembrane helix</keyword>
<keyword evidence="3" id="KW-1185">Reference proteome</keyword>
<proteinExistence type="predicted"/>
<dbReference type="Proteomes" id="UP000279994">
    <property type="component" value="Unassembled WGS sequence"/>
</dbReference>
<evidence type="ECO:0000256" key="1">
    <source>
        <dbReference type="SAM" id="Phobius"/>
    </source>
</evidence>
<sequence>MSSAPDLVSLSLTLTVGIVWAVLMLLTVRKVLALRRRSLQGRSHVAAQVTHLLEEQCSRMRHLVAVIGRDDLHSALVQAEADRDRVTFSPEAQADMAHHNITAEHVEAVIAYPSKRRRRPKDFANELSRDIGSRTLLAVVADPTPGFGPPYVKSVAWQEPPRLGRLTQAVARSLRFHRSRSIG</sequence>
<gene>
    <name evidence="2" type="ORF">EFL26_16330</name>
</gene>
<reference evidence="2 3" key="1">
    <citation type="submission" date="2018-11" db="EMBL/GenBank/DDBJ databases">
        <authorList>
            <person name="Li F."/>
        </authorList>
    </citation>
    <scope>NUCLEOTIDE SEQUENCE [LARGE SCALE GENOMIC DNA]</scope>
    <source>
        <strain evidence="2 3">Gsoil 818</strain>
    </source>
</reference>
<dbReference type="EMBL" id="RJSF01000043">
    <property type="protein sequence ID" value="RNM12998.1"/>
    <property type="molecule type" value="Genomic_DNA"/>
</dbReference>
<keyword evidence="1" id="KW-0812">Transmembrane</keyword>
<name>A0A3N0GLI3_9ACTN</name>
<comment type="caution">
    <text evidence="2">The sequence shown here is derived from an EMBL/GenBank/DDBJ whole genome shotgun (WGS) entry which is preliminary data.</text>
</comment>
<organism evidence="2 3">
    <name type="scientific">Nocardioides pocheonensis</name>
    <dbReference type="NCBI Taxonomy" id="661485"/>
    <lineage>
        <taxon>Bacteria</taxon>
        <taxon>Bacillati</taxon>
        <taxon>Actinomycetota</taxon>
        <taxon>Actinomycetes</taxon>
        <taxon>Propionibacteriales</taxon>
        <taxon>Nocardioidaceae</taxon>
        <taxon>Nocardioides</taxon>
    </lineage>
</organism>
<keyword evidence="1" id="KW-0472">Membrane</keyword>
<evidence type="ECO:0000313" key="2">
    <source>
        <dbReference type="EMBL" id="RNM12998.1"/>
    </source>
</evidence>
<protein>
    <submittedName>
        <fullName evidence="2">Uncharacterized protein</fullName>
    </submittedName>
</protein>
<dbReference type="AlphaFoldDB" id="A0A3N0GLI3"/>
<feature type="transmembrane region" description="Helical" evidence="1">
    <location>
        <begin position="12"/>
        <end position="32"/>
    </location>
</feature>